<reference evidence="1" key="1">
    <citation type="submission" date="2021-06" db="EMBL/GenBank/DDBJ databases">
        <title>Collection of gut derived symbiotic bacterial strains cultured from healthy donors.</title>
        <authorList>
            <person name="Lin H."/>
            <person name="Littmann E."/>
            <person name="Pamer E.G."/>
        </authorList>
    </citation>
    <scope>NUCLEOTIDE SEQUENCE</scope>
    <source>
        <strain evidence="1">MSK.21.74</strain>
    </source>
</reference>
<dbReference type="AlphaFoldDB" id="A0AAW4MYX9"/>
<organism evidence="1 2">
    <name type="scientific">Segatella copri</name>
    <dbReference type="NCBI Taxonomy" id="165179"/>
    <lineage>
        <taxon>Bacteria</taxon>
        <taxon>Pseudomonadati</taxon>
        <taxon>Bacteroidota</taxon>
        <taxon>Bacteroidia</taxon>
        <taxon>Bacteroidales</taxon>
        <taxon>Prevotellaceae</taxon>
        <taxon>Segatella</taxon>
    </lineage>
</organism>
<evidence type="ECO:0000313" key="1">
    <source>
        <dbReference type="EMBL" id="MBV3386156.1"/>
    </source>
</evidence>
<gene>
    <name evidence="1" type="ORF">KSW82_00120</name>
</gene>
<proteinExistence type="predicted"/>
<evidence type="ECO:0000313" key="2">
    <source>
        <dbReference type="Proteomes" id="UP001196765"/>
    </source>
</evidence>
<dbReference type="Proteomes" id="UP001196765">
    <property type="component" value="Unassembled WGS sequence"/>
</dbReference>
<comment type="caution">
    <text evidence="1">The sequence shown here is derived from an EMBL/GenBank/DDBJ whole genome shotgun (WGS) entry which is preliminary data.</text>
</comment>
<protein>
    <submittedName>
        <fullName evidence="1">Uncharacterized protein</fullName>
    </submittedName>
</protein>
<dbReference type="RefSeq" id="WP_217743676.1">
    <property type="nucleotide sequence ID" value="NZ_JAHOEI010000001.1"/>
</dbReference>
<dbReference type="EMBL" id="JAHOEI010000001">
    <property type="protein sequence ID" value="MBV3386156.1"/>
    <property type="molecule type" value="Genomic_DNA"/>
</dbReference>
<sequence>MIKQIEDIVRDVRIAIDENATSKALFAEGDTETLTLDEIIKSKIADSVRKVEMEAPARLLDSGENFGDSGVYWNANLSGWIILPDDFMRMLVFRMSDWERSVYDTVDEGSEAYALQSSPFKGIRGNPQKPVCAITLRAEGRVLEFFSCDSKDATIQQAVYLSQPRIEDGGIHICEKCYSSIVYHIAAMTEQTFGNTDATKLFLELSNSLLL</sequence>
<name>A0AAW4MYX9_9BACT</name>
<accession>A0AAW4MYX9</accession>